<keyword evidence="2" id="KW-1185">Reference proteome</keyword>
<gene>
    <name evidence="1" type="ORF">DUE52_07640</name>
</gene>
<organism evidence="1 2">
    <name type="scientific">Larkinella punicea</name>
    <dbReference type="NCBI Taxonomy" id="2315727"/>
    <lineage>
        <taxon>Bacteria</taxon>
        <taxon>Pseudomonadati</taxon>
        <taxon>Bacteroidota</taxon>
        <taxon>Cytophagia</taxon>
        <taxon>Cytophagales</taxon>
        <taxon>Spirosomataceae</taxon>
        <taxon>Larkinella</taxon>
    </lineage>
</organism>
<name>A0A368JRC5_9BACT</name>
<dbReference type="EMBL" id="QOWE01000005">
    <property type="protein sequence ID" value="RCR70227.1"/>
    <property type="molecule type" value="Genomic_DNA"/>
</dbReference>
<dbReference type="OrthoDB" id="958270at2"/>
<evidence type="ECO:0000313" key="2">
    <source>
        <dbReference type="Proteomes" id="UP000253383"/>
    </source>
</evidence>
<evidence type="ECO:0000313" key="1">
    <source>
        <dbReference type="EMBL" id="RCR70227.1"/>
    </source>
</evidence>
<proteinExistence type="predicted"/>
<comment type="caution">
    <text evidence="1">The sequence shown here is derived from an EMBL/GenBank/DDBJ whole genome shotgun (WGS) entry which is preliminary data.</text>
</comment>
<reference evidence="1 2" key="1">
    <citation type="submission" date="2018-07" db="EMBL/GenBank/DDBJ databases">
        <title>Genome analysis of Larkinella rosea.</title>
        <authorList>
            <person name="Zhou Z."/>
            <person name="Wang G."/>
        </authorList>
    </citation>
    <scope>NUCLEOTIDE SEQUENCE [LARGE SCALE GENOMIC DNA]</scope>
    <source>
        <strain evidence="2">zzj9</strain>
    </source>
</reference>
<accession>A0A368JRC5</accession>
<dbReference type="RefSeq" id="WP_114405393.1">
    <property type="nucleotide sequence ID" value="NZ_QOWE01000005.1"/>
</dbReference>
<protein>
    <submittedName>
        <fullName evidence="1">Uncharacterized protein</fullName>
    </submittedName>
</protein>
<sequence>MIAAFKTKLMRFFVIFLPLVLLVWQCSQFGYHSVGGFPSRAGAHAKALEHLHFWYYWITTDMYKIEYSYLENGAYKREAMWYFKDKNRLGLEEDIGSGFYVLWPGINRSEIKRLIVQTQQGMPLNSILRKSILPGDTRDIEAR</sequence>
<dbReference type="AlphaFoldDB" id="A0A368JRC5"/>
<dbReference type="Proteomes" id="UP000253383">
    <property type="component" value="Unassembled WGS sequence"/>
</dbReference>